<organism evidence="1 2">
    <name type="scientific">Asbolus verrucosus</name>
    <name type="common">Desert ironclad beetle</name>
    <dbReference type="NCBI Taxonomy" id="1661398"/>
    <lineage>
        <taxon>Eukaryota</taxon>
        <taxon>Metazoa</taxon>
        <taxon>Ecdysozoa</taxon>
        <taxon>Arthropoda</taxon>
        <taxon>Hexapoda</taxon>
        <taxon>Insecta</taxon>
        <taxon>Pterygota</taxon>
        <taxon>Neoptera</taxon>
        <taxon>Endopterygota</taxon>
        <taxon>Coleoptera</taxon>
        <taxon>Polyphaga</taxon>
        <taxon>Cucujiformia</taxon>
        <taxon>Tenebrionidae</taxon>
        <taxon>Pimeliinae</taxon>
        <taxon>Asbolus</taxon>
    </lineage>
</organism>
<protein>
    <submittedName>
        <fullName evidence="1">Uncharacterized protein</fullName>
    </submittedName>
</protein>
<evidence type="ECO:0000313" key="2">
    <source>
        <dbReference type="Proteomes" id="UP000292052"/>
    </source>
</evidence>
<gene>
    <name evidence="1" type="ORF">BDFB_014246</name>
</gene>
<dbReference type="AlphaFoldDB" id="A0A482W240"/>
<dbReference type="Proteomes" id="UP000292052">
    <property type="component" value="Unassembled WGS sequence"/>
</dbReference>
<reference evidence="1 2" key="1">
    <citation type="submission" date="2017-03" db="EMBL/GenBank/DDBJ databases">
        <title>Genome of the blue death feigning beetle - Asbolus verrucosus.</title>
        <authorList>
            <person name="Rider S.D."/>
        </authorList>
    </citation>
    <scope>NUCLEOTIDE SEQUENCE [LARGE SCALE GENOMIC DNA]</scope>
    <source>
        <strain evidence="1">Butters</strain>
        <tissue evidence="1">Head and leg muscle</tissue>
    </source>
</reference>
<sequence length="75" mass="8472">MPRIIRARQIAISNANNPFTGGSGNTLFTNVFRHFNPQFKCFNDVLHFILALPGPIRFVKFTGLNRNGIVNRVLT</sequence>
<evidence type="ECO:0000313" key="1">
    <source>
        <dbReference type="EMBL" id="RZC39170.1"/>
    </source>
</evidence>
<keyword evidence="2" id="KW-1185">Reference proteome</keyword>
<comment type="caution">
    <text evidence="1">The sequence shown here is derived from an EMBL/GenBank/DDBJ whole genome shotgun (WGS) entry which is preliminary data.</text>
</comment>
<name>A0A482W240_ASBVE</name>
<dbReference type="EMBL" id="QDEB01036769">
    <property type="protein sequence ID" value="RZC39170.1"/>
    <property type="molecule type" value="Genomic_DNA"/>
</dbReference>
<dbReference type="OrthoDB" id="10415967at2759"/>
<accession>A0A482W240</accession>
<proteinExistence type="predicted"/>